<evidence type="ECO:0000313" key="3">
    <source>
        <dbReference type="Proteomes" id="UP001055153"/>
    </source>
</evidence>
<dbReference type="RefSeq" id="WP_238234904.1">
    <property type="nucleotide sequence ID" value="NZ_BPQQ01000022.1"/>
</dbReference>
<feature type="coiled-coil region" evidence="1">
    <location>
        <begin position="9"/>
        <end position="39"/>
    </location>
</feature>
<accession>A0ABQ4SA08</accession>
<dbReference type="Proteomes" id="UP001055153">
    <property type="component" value="Unassembled WGS sequence"/>
</dbReference>
<evidence type="ECO:0000256" key="1">
    <source>
        <dbReference type="SAM" id="Coils"/>
    </source>
</evidence>
<reference evidence="2" key="1">
    <citation type="journal article" date="2021" name="Front. Microbiol.">
        <title>Comprehensive Comparative Genomics and Phenotyping of Methylobacterium Species.</title>
        <authorList>
            <person name="Alessa O."/>
            <person name="Ogura Y."/>
            <person name="Fujitani Y."/>
            <person name="Takami H."/>
            <person name="Hayashi T."/>
            <person name="Sahin N."/>
            <person name="Tani A."/>
        </authorList>
    </citation>
    <scope>NUCLEOTIDE SEQUENCE</scope>
    <source>
        <strain evidence="2">DSM 17168</strain>
    </source>
</reference>
<keyword evidence="1" id="KW-0175">Coiled coil</keyword>
<proteinExistence type="predicted"/>
<reference evidence="2" key="2">
    <citation type="submission" date="2021-08" db="EMBL/GenBank/DDBJ databases">
        <authorList>
            <person name="Tani A."/>
            <person name="Ola A."/>
            <person name="Ogura Y."/>
            <person name="Katsura K."/>
            <person name="Hayashi T."/>
        </authorList>
    </citation>
    <scope>NUCLEOTIDE SEQUENCE</scope>
    <source>
        <strain evidence="2">DSM 17168</strain>
    </source>
</reference>
<sequence>MQPVTFLPLHALRSTLADVERVAADLREQIARMEASEERSSAILGQPEGGEDDDLLEYWEAANLLDRSVNAARKLAERKGWTVYVGPRKPRISMRKVVAYLQSRPGPKP</sequence>
<comment type="caution">
    <text evidence="2">The sequence shown here is derived from an EMBL/GenBank/DDBJ whole genome shotgun (WGS) entry which is preliminary data.</text>
</comment>
<dbReference type="EMBL" id="BPQQ01000022">
    <property type="protein sequence ID" value="GJE00026.1"/>
    <property type="molecule type" value="Genomic_DNA"/>
</dbReference>
<gene>
    <name evidence="2" type="ORF">GMJLKIPL_1944</name>
</gene>
<evidence type="ECO:0000313" key="2">
    <source>
        <dbReference type="EMBL" id="GJE00026.1"/>
    </source>
</evidence>
<keyword evidence="3" id="KW-1185">Reference proteome</keyword>
<protein>
    <submittedName>
        <fullName evidence="2">Uncharacterized protein</fullName>
    </submittedName>
</protein>
<name>A0ABQ4SA08_9HYPH</name>
<organism evidence="2 3">
    <name type="scientific">Methylobacterium isbiliense</name>
    <dbReference type="NCBI Taxonomy" id="315478"/>
    <lineage>
        <taxon>Bacteria</taxon>
        <taxon>Pseudomonadati</taxon>
        <taxon>Pseudomonadota</taxon>
        <taxon>Alphaproteobacteria</taxon>
        <taxon>Hyphomicrobiales</taxon>
        <taxon>Methylobacteriaceae</taxon>
        <taxon>Methylobacterium</taxon>
    </lineage>
</organism>